<dbReference type="Gene3D" id="3.20.20.150">
    <property type="entry name" value="Divalent-metal-dependent TIM barrel enzymes"/>
    <property type="match status" value="2"/>
</dbReference>
<dbReference type="SUPFAM" id="SSF51658">
    <property type="entry name" value="Xylose isomerase-like"/>
    <property type="match status" value="1"/>
</dbReference>
<dbReference type="InterPro" id="IPR036237">
    <property type="entry name" value="Xyl_isomerase-like_sf"/>
</dbReference>
<keyword evidence="11" id="KW-1185">Reference proteome</keyword>
<dbReference type="PANTHER" id="PTHR30387">
    <property type="entry name" value="MANNONATE DEHYDRATASE"/>
    <property type="match status" value="1"/>
</dbReference>
<dbReference type="PIRSF" id="PIRSF016049">
    <property type="entry name" value="Man_dehyd"/>
    <property type="match status" value="1"/>
</dbReference>
<dbReference type="EMBL" id="JAJADR010000005">
    <property type="protein sequence ID" value="MCB2409729.1"/>
    <property type="molecule type" value="Genomic_DNA"/>
</dbReference>
<proteinExistence type="inferred from homology"/>
<evidence type="ECO:0000256" key="7">
    <source>
        <dbReference type="ARBA" id="ARBA00023211"/>
    </source>
</evidence>
<protein>
    <recommendedName>
        <fullName evidence="5 9">Mannonate dehydratase</fullName>
        <ecNumber evidence="5 9">4.2.1.8</ecNumber>
    </recommendedName>
    <alternativeName>
        <fullName evidence="9">D-mannonate hydro-lyase</fullName>
    </alternativeName>
</protein>
<sequence length="416" mass="46430">MLHTMRWFGPHDPVSLFDIRQAGCAGVVTALHQLPVGAVWPVEEIQRRQQLIEADNNSFSPLHWAVVESLPVHEDIKKGRPSRAAYIENYQTSLRNLAACGIRTVCYNFMPVLDWSRTNLSYQLPDGSLALRFVWQDFALFDLCILQRPGAEADYEPAVAEAARQQFARMTPEQLAELTNTVLLGLPGSEEAFELAGFQALLDEYASIDSQALRDNLYYFIREVGPVAEEVGINLCIHPDDPPYPLLGLPRVVSTEADLAQLLAAYDAPANGLTFCTGSLGVRPDNDLAGVVRRFGSRIHFVHLRATKREENPRNFHEADHLTGDVDMYSVVRELVLEEQRRAQTGESAAQLPMRPDHGHQMLDDLKKKTYPGYSAIGRLRGLAELRGLEHGIRHGLAHEAHLAATLTTEFPLVAR</sequence>
<dbReference type="PANTHER" id="PTHR30387:SF2">
    <property type="entry name" value="MANNONATE DEHYDRATASE"/>
    <property type="match status" value="1"/>
</dbReference>
<comment type="similarity">
    <text evidence="4 9">Belongs to the mannonate dehydratase family.</text>
</comment>
<evidence type="ECO:0000256" key="2">
    <source>
        <dbReference type="ARBA" id="ARBA00002713"/>
    </source>
</evidence>
<evidence type="ECO:0000256" key="6">
    <source>
        <dbReference type="ARBA" id="ARBA00023004"/>
    </source>
</evidence>
<evidence type="ECO:0000313" key="11">
    <source>
        <dbReference type="Proteomes" id="UP001165296"/>
    </source>
</evidence>
<keyword evidence="6 9" id="KW-0408">Iron</keyword>
<gene>
    <name evidence="9 10" type="primary">uxuA</name>
    <name evidence="10" type="ORF">LGH74_17185</name>
</gene>
<evidence type="ECO:0000256" key="4">
    <source>
        <dbReference type="ARBA" id="ARBA00007389"/>
    </source>
</evidence>
<evidence type="ECO:0000256" key="9">
    <source>
        <dbReference type="HAMAP-Rule" id="MF_00106"/>
    </source>
</evidence>
<comment type="catalytic activity">
    <reaction evidence="1 9">
        <text>D-mannonate = 2-dehydro-3-deoxy-D-gluconate + H2O</text>
        <dbReference type="Rhea" id="RHEA:20097"/>
        <dbReference type="ChEBI" id="CHEBI:15377"/>
        <dbReference type="ChEBI" id="CHEBI:17767"/>
        <dbReference type="ChEBI" id="CHEBI:57990"/>
        <dbReference type="EC" id="4.2.1.8"/>
    </reaction>
</comment>
<evidence type="ECO:0000256" key="3">
    <source>
        <dbReference type="ARBA" id="ARBA00004892"/>
    </source>
</evidence>
<dbReference type="NCBIfam" id="NF003027">
    <property type="entry name" value="PRK03906.1"/>
    <property type="match status" value="1"/>
</dbReference>
<comment type="pathway">
    <text evidence="3 9">Carbohydrate metabolism; pentose and glucuronate interconversion.</text>
</comment>
<comment type="function">
    <text evidence="2 9">Catalyzes the dehydration of D-mannonate.</text>
</comment>
<evidence type="ECO:0000256" key="5">
    <source>
        <dbReference type="ARBA" id="ARBA00012927"/>
    </source>
</evidence>
<evidence type="ECO:0000256" key="8">
    <source>
        <dbReference type="ARBA" id="ARBA00023239"/>
    </source>
</evidence>
<dbReference type="EC" id="4.2.1.8" evidence="5 9"/>
<evidence type="ECO:0000313" key="10">
    <source>
        <dbReference type="EMBL" id="MCB2409729.1"/>
    </source>
</evidence>
<dbReference type="RefSeq" id="WP_226177534.1">
    <property type="nucleotide sequence ID" value="NZ_JAJADR010000005.1"/>
</dbReference>
<comment type="cofactor">
    <cofactor evidence="9">
        <name>Fe(2+)</name>
        <dbReference type="ChEBI" id="CHEBI:29033"/>
    </cofactor>
    <cofactor evidence="9">
        <name>Mn(2+)</name>
        <dbReference type="ChEBI" id="CHEBI:29035"/>
    </cofactor>
</comment>
<organism evidence="10 11">
    <name type="scientific">Hymenobacter lucidus</name>
    <dbReference type="NCBI Taxonomy" id="2880930"/>
    <lineage>
        <taxon>Bacteria</taxon>
        <taxon>Pseudomonadati</taxon>
        <taxon>Bacteroidota</taxon>
        <taxon>Cytophagia</taxon>
        <taxon>Cytophagales</taxon>
        <taxon>Hymenobacteraceae</taxon>
        <taxon>Hymenobacter</taxon>
    </lineage>
</organism>
<dbReference type="GO" id="GO:0008927">
    <property type="term" value="F:mannonate dehydratase activity"/>
    <property type="evidence" value="ECO:0007669"/>
    <property type="project" value="UniProtKB-EC"/>
</dbReference>
<evidence type="ECO:0000256" key="1">
    <source>
        <dbReference type="ARBA" id="ARBA00001794"/>
    </source>
</evidence>
<keyword evidence="7 9" id="KW-0464">Manganese</keyword>
<comment type="caution">
    <text evidence="10">The sequence shown here is derived from an EMBL/GenBank/DDBJ whole genome shotgun (WGS) entry which is preliminary data.</text>
</comment>
<dbReference type="Proteomes" id="UP001165296">
    <property type="component" value="Unassembled WGS sequence"/>
</dbReference>
<reference evidence="10" key="1">
    <citation type="submission" date="2021-10" db="EMBL/GenBank/DDBJ databases">
        <authorList>
            <person name="Dean J.D."/>
            <person name="Kim M.K."/>
            <person name="Newey C.N."/>
            <person name="Stoker T.S."/>
            <person name="Thompson D.W."/>
            <person name="Grose J.H."/>
        </authorList>
    </citation>
    <scope>NUCLEOTIDE SEQUENCE</scope>
    <source>
        <strain evidence="10">BT178</strain>
    </source>
</reference>
<name>A0ABS8AVB7_9BACT</name>
<dbReference type="HAMAP" id="MF_00106">
    <property type="entry name" value="UxuA"/>
    <property type="match status" value="1"/>
</dbReference>
<dbReference type="InterPro" id="IPR004628">
    <property type="entry name" value="Man_deHydtase"/>
</dbReference>
<dbReference type="NCBIfam" id="TIGR00695">
    <property type="entry name" value="uxuA"/>
    <property type="match status" value="1"/>
</dbReference>
<keyword evidence="8 9" id="KW-0456">Lyase</keyword>
<dbReference type="Pfam" id="PF03786">
    <property type="entry name" value="UxuA"/>
    <property type="match status" value="1"/>
</dbReference>
<accession>A0ABS8AVB7</accession>